<reference evidence="7" key="1">
    <citation type="journal article" date="2020" name="Fungal Divers.">
        <title>Resolving the Mortierellaceae phylogeny through synthesis of multi-gene phylogenetics and phylogenomics.</title>
        <authorList>
            <person name="Vandepol N."/>
            <person name="Liber J."/>
            <person name="Desiro A."/>
            <person name="Na H."/>
            <person name="Kennedy M."/>
            <person name="Barry K."/>
            <person name="Grigoriev I.V."/>
            <person name="Miller A.N."/>
            <person name="O'Donnell K."/>
            <person name="Stajich J.E."/>
            <person name="Bonito G."/>
        </authorList>
    </citation>
    <scope>NUCLEOTIDE SEQUENCE</scope>
    <source>
        <strain evidence="7">BC1065</strain>
    </source>
</reference>
<organism evidence="7 8">
    <name type="scientific">Actinomortierella ambigua</name>
    <dbReference type="NCBI Taxonomy" id="1343610"/>
    <lineage>
        <taxon>Eukaryota</taxon>
        <taxon>Fungi</taxon>
        <taxon>Fungi incertae sedis</taxon>
        <taxon>Mucoromycota</taxon>
        <taxon>Mortierellomycotina</taxon>
        <taxon>Mortierellomycetes</taxon>
        <taxon>Mortierellales</taxon>
        <taxon>Mortierellaceae</taxon>
        <taxon>Actinomortierella</taxon>
    </lineage>
</organism>
<comment type="caution">
    <text evidence="7">The sequence shown here is derived from an EMBL/GenBank/DDBJ whole genome shotgun (WGS) entry which is preliminary data.</text>
</comment>
<dbReference type="AlphaFoldDB" id="A0A9P6Q2T9"/>
<accession>A0A9P6Q2T9</accession>
<protein>
    <recommendedName>
        <fullName evidence="5">Dipeptidyl-peptidase V</fullName>
    </recommendedName>
</protein>
<evidence type="ECO:0000256" key="4">
    <source>
        <dbReference type="ARBA" id="ARBA00022801"/>
    </source>
</evidence>
<dbReference type="SUPFAM" id="SSF53474">
    <property type="entry name" value="alpha/beta-Hydrolases"/>
    <property type="match status" value="1"/>
</dbReference>
<dbReference type="EMBL" id="JAAAJB010000363">
    <property type="protein sequence ID" value="KAG0257416.1"/>
    <property type="molecule type" value="Genomic_DNA"/>
</dbReference>
<keyword evidence="8" id="KW-1185">Reference proteome</keyword>
<proteinExistence type="inferred from homology"/>
<dbReference type="InterPro" id="IPR011042">
    <property type="entry name" value="6-blade_b-propeller_TolB-like"/>
</dbReference>
<evidence type="ECO:0000313" key="7">
    <source>
        <dbReference type="EMBL" id="KAG0257416.1"/>
    </source>
</evidence>
<keyword evidence="4" id="KW-0378">Hydrolase</keyword>
<dbReference type="Proteomes" id="UP000807716">
    <property type="component" value="Unassembled WGS sequence"/>
</dbReference>
<dbReference type="OrthoDB" id="416344at2759"/>
<keyword evidence="3" id="KW-0732">Signal</keyword>
<comment type="similarity">
    <text evidence="1">Belongs to the peptidase S9C family.</text>
</comment>
<name>A0A9P6Q2T9_9FUNG</name>
<evidence type="ECO:0000313" key="8">
    <source>
        <dbReference type="Proteomes" id="UP000807716"/>
    </source>
</evidence>
<dbReference type="Gene3D" id="3.40.50.1820">
    <property type="entry name" value="alpha/beta hydrolase"/>
    <property type="match status" value="1"/>
</dbReference>
<dbReference type="Pfam" id="PF00326">
    <property type="entry name" value="Peptidase_S9"/>
    <property type="match status" value="1"/>
</dbReference>
<dbReference type="FunFam" id="3.40.50.1820:FF:000028">
    <property type="entry name" value="S9 family peptidase"/>
    <property type="match status" value="1"/>
</dbReference>
<evidence type="ECO:0000256" key="3">
    <source>
        <dbReference type="ARBA" id="ARBA00022729"/>
    </source>
</evidence>
<dbReference type="PANTHER" id="PTHR42776:SF13">
    <property type="entry name" value="DIPEPTIDYL-PEPTIDASE 5"/>
    <property type="match status" value="1"/>
</dbReference>
<dbReference type="PANTHER" id="PTHR42776">
    <property type="entry name" value="SERINE PEPTIDASE S9 FAMILY MEMBER"/>
    <property type="match status" value="1"/>
</dbReference>
<sequence length="700" mass="78492">MAITGLANAAKQQPLTPELMLSLARPSTAAVSPNGQHAVFSASRYSFETHKTIRNLNLLNLKDNTVSDFTPREPGTSHSDAFWLDDDHVAFLSQEQVYVKSVTGNGEPYALTTFPVGIANVKYNQEAGLLAFSAPVYADGTLQGAKERDDELKTTKQDTGLAYDHLMVRHWDEFVQEKKNNIFVVKIKSDDKAAFAVDGEPINLLKDTGLESPIIPFGDADDFDLSPDGTELVFAAKINTPDNAWQTTTFIYTIGTDGKGQPKKINPESVGYAGNPTYSSTGKSIAYLQMRRPQYESDRRQIVLFSEGKSQLVAENWDRSPGSLLFDKKDESIVVTAEEKGHVKVFKIDIASGNVETIVDEHTQSGVQYLDDNTLLYSTASMMRPNDVYTVDLSTKKIQQRTDIHAEDLESVFLSTPEDVWFKGDKDHDVHGWLLKPIGFDPAKKYPLAFIVHGGPQGAFNDAWSTRWNQNVFASAGFVVVALNPTGSTGYGQAFTDAINQNWGGSPFIDLMKGLDFVLQNHTYIDPQRTCALGASYGGYMMNWFNGHTDRFNCLVNHDGIFDLKVSYYTTEELYFPEHDQGGVPWDPKNKAYDQWNPSNFVDQWKTPTLVIHSDKDYRLPVTEGLSTFTVLQRRGIPSRFLYFPDENHWVLKAANSQRWHREVLSWIQKWTKETTTEANKNVNLSVNELTSKTEQFSLA</sequence>
<dbReference type="InterPro" id="IPR029058">
    <property type="entry name" value="AB_hydrolase_fold"/>
</dbReference>
<dbReference type="Gene3D" id="2.120.10.30">
    <property type="entry name" value="TolB, C-terminal domain"/>
    <property type="match status" value="1"/>
</dbReference>
<evidence type="ECO:0000256" key="1">
    <source>
        <dbReference type="ARBA" id="ARBA00010040"/>
    </source>
</evidence>
<gene>
    <name evidence="7" type="ORF">DFQ27_005160</name>
</gene>
<dbReference type="GO" id="GO:0006508">
    <property type="term" value="P:proteolysis"/>
    <property type="evidence" value="ECO:0007669"/>
    <property type="project" value="UniProtKB-KW"/>
</dbReference>
<keyword evidence="2" id="KW-0645">Protease</keyword>
<dbReference type="InterPro" id="IPR001375">
    <property type="entry name" value="Peptidase_S9_cat"/>
</dbReference>
<evidence type="ECO:0000256" key="2">
    <source>
        <dbReference type="ARBA" id="ARBA00022670"/>
    </source>
</evidence>
<feature type="domain" description="Peptidase S9 prolyl oligopeptidase catalytic" evidence="6">
    <location>
        <begin position="464"/>
        <end position="674"/>
    </location>
</feature>
<evidence type="ECO:0000259" key="6">
    <source>
        <dbReference type="Pfam" id="PF00326"/>
    </source>
</evidence>
<dbReference type="GO" id="GO:0004252">
    <property type="term" value="F:serine-type endopeptidase activity"/>
    <property type="evidence" value="ECO:0007669"/>
    <property type="project" value="TreeGrafter"/>
</dbReference>
<evidence type="ECO:0000256" key="5">
    <source>
        <dbReference type="ARBA" id="ARBA00032829"/>
    </source>
</evidence>
<dbReference type="SUPFAM" id="SSF82171">
    <property type="entry name" value="DPP6 N-terminal domain-like"/>
    <property type="match status" value="1"/>
</dbReference>